<keyword evidence="1" id="KW-0808">Transferase</keyword>
<protein>
    <submittedName>
        <fullName evidence="1">GTP diphosphokinase</fullName>
    </submittedName>
</protein>
<organism evidence="1 2">
    <name type="scientific">Eshraghiella crossota CAG:259</name>
    <dbReference type="NCBI Taxonomy" id="1263062"/>
    <lineage>
        <taxon>Bacteria</taxon>
        <taxon>Bacillati</taxon>
        <taxon>Bacillota</taxon>
        <taxon>Clostridia</taxon>
        <taxon>Lachnospirales</taxon>
        <taxon>Lachnospiraceae</taxon>
        <taxon>Eshraghiella</taxon>
    </lineage>
</organism>
<name>R5M0A5_9FIRM</name>
<comment type="caution">
    <text evidence="1">The sequence shown here is derived from an EMBL/GenBank/DDBJ whole genome shotgun (WGS) entry which is preliminary data.</text>
</comment>
<dbReference type="SUPFAM" id="SSF109604">
    <property type="entry name" value="HD-domain/PDEase-like"/>
    <property type="match status" value="1"/>
</dbReference>
<evidence type="ECO:0000313" key="2">
    <source>
        <dbReference type="Proteomes" id="UP000018300"/>
    </source>
</evidence>
<dbReference type="AlphaFoldDB" id="R5M0A5"/>
<keyword evidence="1" id="KW-0418">Kinase</keyword>
<evidence type="ECO:0000313" key="1">
    <source>
        <dbReference type="EMBL" id="CCY78677.1"/>
    </source>
</evidence>
<proteinExistence type="predicted"/>
<dbReference type="Gene3D" id="1.10.3210.10">
    <property type="entry name" value="Hypothetical protein af1432"/>
    <property type="match status" value="1"/>
</dbReference>
<sequence>MEAYYEKMLALAETIAVNAHKSQLDKGGHPYINHPRFVSAHCTSPESRIVGMLHDVVEDTDVTLDALREYGFNEDILMALDLVTKKKGPDYDEDIYYEKIKTNSIAREVKLADLKHNSDISRIPHPTEKDIRKIEYYKSRIEYLEG</sequence>
<accession>R5M0A5</accession>
<dbReference type="EMBL" id="CAYU010000114">
    <property type="protein sequence ID" value="CCY78677.1"/>
    <property type="molecule type" value="Genomic_DNA"/>
</dbReference>
<gene>
    <name evidence="1" type="ORF">BN569_01444</name>
</gene>
<dbReference type="Proteomes" id="UP000018300">
    <property type="component" value="Unassembled WGS sequence"/>
</dbReference>
<dbReference type="GO" id="GO:0016301">
    <property type="term" value="F:kinase activity"/>
    <property type="evidence" value="ECO:0007669"/>
    <property type="project" value="UniProtKB-KW"/>
</dbReference>
<reference evidence="1" key="1">
    <citation type="submission" date="2012-11" db="EMBL/GenBank/DDBJ databases">
        <title>Dependencies among metagenomic species, viruses, plasmids and units of genetic variation.</title>
        <authorList>
            <person name="Nielsen H.B."/>
            <person name="Almeida M."/>
            <person name="Juncker A.S."/>
            <person name="Rasmussen S."/>
            <person name="Li J."/>
            <person name="Sunagawa S."/>
            <person name="Plichta D."/>
            <person name="Gautier L."/>
            <person name="Le Chatelier E."/>
            <person name="Peletier E."/>
            <person name="Bonde I."/>
            <person name="Nielsen T."/>
            <person name="Manichanh C."/>
            <person name="Arumugam M."/>
            <person name="Batto J."/>
            <person name="Santos M.B.Q.D."/>
            <person name="Blom N."/>
            <person name="Borruel N."/>
            <person name="Burgdorf K.S."/>
            <person name="Boumezbeur F."/>
            <person name="Casellas F."/>
            <person name="Dore J."/>
            <person name="Guarner F."/>
            <person name="Hansen T."/>
            <person name="Hildebrand F."/>
            <person name="Kaas R.S."/>
            <person name="Kennedy S."/>
            <person name="Kristiansen K."/>
            <person name="Kultima J.R."/>
            <person name="Leonard P."/>
            <person name="Levenez F."/>
            <person name="Lund O."/>
            <person name="Moumen B."/>
            <person name="Le Paslier D."/>
            <person name="Pons N."/>
            <person name="Pedersen O."/>
            <person name="Prifti E."/>
            <person name="Qin J."/>
            <person name="Raes J."/>
            <person name="Tap J."/>
            <person name="Tims S."/>
            <person name="Ussery D.W."/>
            <person name="Yamada T."/>
            <person name="MetaHit consortium"/>
            <person name="Renault P."/>
            <person name="Sicheritz-Ponten T."/>
            <person name="Bork P."/>
            <person name="Wang J."/>
            <person name="Brunak S."/>
            <person name="Ehrlich S.D."/>
        </authorList>
    </citation>
    <scope>NUCLEOTIDE SEQUENCE [LARGE SCALE GENOMIC DNA]</scope>
</reference>